<dbReference type="EMBL" id="QUTE01005750">
    <property type="protein sequence ID" value="RHZ34913.1"/>
    <property type="molecule type" value="Genomic_DNA"/>
</dbReference>
<dbReference type="GO" id="GO:0003677">
    <property type="term" value="F:DNA binding"/>
    <property type="evidence" value="ECO:0007669"/>
    <property type="project" value="UniProtKB-KW"/>
</dbReference>
<feature type="domain" description="HTH CENPB-type" evidence="3">
    <location>
        <begin position="102"/>
        <end position="175"/>
    </location>
</feature>
<comment type="caution">
    <text evidence="4">The sequence shown here is derived from an EMBL/GenBank/DDBJ whole genome shotgun (WGS) entry which is preliminary data.</text>
</comment>
<evidence type="ECO:0000256" key="1">
    <source>
        <dbReference type="ARBA" id="ARBA00023125"/>
    </source>
</evidence>
<dbReference type="Proteomes" id="UP000265427">
    <property type="component" value="Unassembled WGS sequence"/>
</dbReference>
<sequence length="501" mass="56908">MLDSDDHPAQRRPSTGRPVFKYGPKKKAKQFKNTVVSYSERLSVIQYYDTCGMQATLNAFYDNCTMAARETMRKKVYSWVANRDHITRMAASPTTAKLKCWRPMGTGTTLTMEAEEQLAHWVLGMRKDGVPVTQAMIRIMALESAVDLGLEDHEFLAGWHWVHGFKRRHGLSLRSRTRIGQDTPEDGIAVLEAFAARVDAIVKENDIDVIYNADQTAVNYEYLPTKTINKTGEKTIWVKCGGKTKERVTAMLLADSTGTKHPLFLVMKTAASKIKAVVQENLQQRQGFGKTVWKSIVGMQDDNNCRIYGNPTAWWNAQVSLKFLEYHFGQRPDRATKKVLLIWDDFSAHFTEDVVAYAKSINVVLERVPPRYTWICQPADVAWNRPLKSRLRQEWLDLIRRQLRNARKRHVPFKLQPPSRATIVAWIVKAWLDLPSTIIVNGFRKCRLVEGSPVDEDVPGGIMDEAVFAQLTASCAIEDTIDPESDFSNTVDEEGDETIVL</sequence>
<dbReference type="Pfam" id="PF03221">
    <property type="entry name" value="HTH_Tnp_Tc5"/>
    <property type="match status" value="1"/>
</dbReference>
<gene>
    <name evidence="4" type="ORF">DYB25_010123</name>
    <name evidence="7" type="ORF">DYB31_016791</name>
    <name evidence="6" type="ORF">DYB34_007340</name>
    <name evidence="5" type="ORF">DYB36_008246</name>
</gene>
<dbReference type="InterPro" id="IPR009057">
    <property type="entry name" value="Homeodomain-like_sf"/>
</dbReference>
<evidence type="ECO:0000259" key="3">
    <source>
        <dbReference type="PROSITE" id="PS51253"/>
    </source>
</evidence>
<dbReference type="SMART" id="SM00674">
    <property type="entry name" value="CENPB"/>
    <property type="match status" value="1"/>
</dbReference>
<evidence type="ECO:0000313" key="11">
    <source>
        <dbReference type="Proteomes" id="UP000283543"/>
    </source>
</evidence>
<dbReference type="VEuPathDB" id="FungiDB:H257_16463"/>
<dbReference type="PANTHER" id="PTHR19303">
    <property type="entry name" value="TRANSPOSON"/>
    <property type="match status" value="1"/>
</dbReference>
<evidence type="ECO:0000313" key="5">
    <source>
        <dbReference type="EMBL" id="RHX98707.1"/>
    </source>
</evidence>
<dbReference type="Pfam" id="PF03184">
    <property type="entry name" value="DDE_1"/>
    <property type="match status" value="1"/>
</dbReference>
<dbReference type="Proteomes" id="UP000266196">
    <property type="component" value="Unassembled WGS sequence"/>
</dbReference>
<dbReference type="PANTHER" id="PTHR19303:SF57">
    <property type="entry name" value="HTH CENPB-TYPE DOMAIN-CONTAINING PROTEIN"/>
    <property type="match status" value="1"/>
</dbReference>
<dbReference type="InterPro" id="IPR004875">
    <property type="entry name" value="DDE_SF_endonuclease_dom"/>
</dbReference>
<dbReference type="GO" id="GO:0005634">
    <property type="term" value="C:nucleus"/>
    <property type="evidence" value="ECO:0007669"/>
    <property type="project" value="TreeGrafter"/>
</dbReference>
<proteinExistence type="predicted"/>
<evidence type="ECO:0000313" key="10">
    <source>
        <dbReference type="Proteomes" id="UP000266239"/>
    </source>
</evidence>
<evidence type="ECO:0000313" key="4">
    <source>
        <dbReference type="EMBL" id="RHX97350.1"/>
    </source>
</evidence>
<reference evidence="8 9" key="1">
    <citation type="submission" date="2018-08" db="EMBL/GenBank/DDBJ databases">
        <title>Aphanomyces genome sequencing and annotation.</title>
        <authorList>
            <person name="Minardi D."/>
            <person name="Oidtmann B."/>
            <person name="Van Der Giezen M."/>
            <person name="Studholme D.J."/>
        </authorList>
    </citation>
    <scope>NUCLEOTIDE SEQUENCE [LARGE SCALE GENOMIC DNA]</scope>
    <source>
        <strain evidence="7 9">197901</strain>
        <strain evidence="5 8">Kv</strain>
        <strain evidence="6 11">Si</strain>
        <strain evidence="4 10">Yx</strain>
    </source>
</reference>
<accession>A0A396ZW83</accession>
<evidence type="ECO:0000313" key="9">
    <source>
        <dbReference type="Proteomes" id="UP000266196"/>
    </source>
</evidence>
<dbReference type="InterPro" id="IPR006600">
    <property type="entry name" value="HTH_CenpB_DNA-bd_dom"/>
</dbReference>
<dbReference type="SUPFAM" id="SSF46689">
    <property type="entry name" value="Homeodomain-like"/>
    <property type="match status" value="1"/>
</dbReference>
<dbReference type="Proteomes" id="UP000283543">
    <property type="component" value="Unassembled WGS sequence"/>
</dbReference>
<dbReference type="Gene3D" id="1.10.10.60">
    <property type="entry name" value="Homeodomain-like"/>
    <property type="match status" value="1"/>
</dbReference>
<dbReference type="AlphaFoldDB" id="A0A396ZW83"/>
<keyword evidence="1" id="KW-0238">DNA-binding</keyword>
<evidence type="ECO:0000313" key="7">
    <source>
        <dbReference type="EMBL" id="RHZ34913.1"/>
    </source>
</evidence>
<dbReference type="InterPro" id="IPR050863">
    <property type="entry name" value="CenT-Element_Derived"/>
</dbReference>
<dbReference type="EMBL" id="QUSZ01009815">
    <property type="protein sequence ID" value="RHX98707.1"/>
    <property type="molecule type" value="Genomic_DNA"/>
</dbReference>
<dbReference type="Proteomes" id="UP000266239">
    <property type="component" value="Unassembled WGS sequence"/>
</dbReference>
<feature type="region of interest" description="Disordered" evidence="2">
    <location>
        <begin position="1"/>
        <end position="22"/>
    </location>
</feature>
<dbReference type="PROSITE" id="PS51253">
    <property type="entry name" value="HTH_CENPB"/>
    <property type="match status" value="1"/>
</dbReference>
<evidence type="ECO:0000313" key="6">
    <source>
        <dbReference type="EMBL" id="RHY39305.1"/>
    </source>
</evidence>
<protein>
    <recommendedName>
        <fullName evidence="3">HTH CENPB-type domain-containing protein</fullName>
    </recommendedName>
</protein>
<evidence type="ECO:0000313" key="8">
    <source>
        <dbReference type="Proteomes" id="UP000265427"/>
    </source>
</evidence>
<dbReference type="EMBL" id="QUTA01012773">
    <property type="protein sequence ID" value="RHX97350.1"/>
    <property type="molecule type" value="Genomic_DNA"/>
</dbReference>
<organism evidence="4 10">
    <name type="scientific">Aphanomyces astaci</name>
    <name type="common">Crayfish plague agent</name>
    <dbReference type="NCBI Taxonomy" id="112090"/>
    <lineage>
        <taxon>Eukaryota</taxon>
        <taxon>Sar</taxon>
        <taxon>Stramenopiles</taxon>
        <taxon>Oomycota</taxon>
        <taxon>Saprolegniomycetes</taxon>
        <taxon>Saprolegniales</taxon>
        <taxon>Verrucalvaceae</taxon>
        <taxon>Aphanomyces</taxon>
    </lineage>
</organism>
<dbReference type="EMBL" id="QUTB01010636">
    <property type="protein sequence ID" value="RHY39305.1"/>
    <property type="molecule type" value="Genomic_DNA"/>
</dbReference>
<name>A0A396ZW83_APHAT</name>
<evidence type="ECO:0000256" key="2">
    <source>
        <dbReference type="SAM" id="MobiDB-lite"/>
    </source>
</evidence>